<keyword evidence="1" id="KW-0732">Signal</keyword>
<protein>
    <submittedName>
        <fullName evidence="2">Uncharacterized protein</fullName>
    </submittedName>
</protein>
<evidence type="ECO:0000256" key="1">
    <source>
        <dbReference type="SAM" id="SignalP"/>
    </source>
</evidence>
<dbReference type="EMBL" id="QAOG01000006">
    <property type="protein sequence ID" value="PTQ58869.1"/>
    <property type="molecule type" value="Genomic_DNA"/>
</dbReference>
<gene>
    <name evidence="2" type="ORF">C8J26_3190</name>
</gene>
<evidence type="ECO:0000313" key="3">
    <source>
        <dbReference type="Proteomes" id="UP000244189"/>
    </source>
</evidence>
<organism evidence="2 3">
    <name type="scientific">Sphingomonas aurantiaca</name>
    <dbReference type="NCBI Taxonomy" id="185949"/>
    <lineage>
        <taxon>Bacteria</taxon>
        <taxon>Pseudomonadati</taxon>
        <taxon>Pseudomonadota</taxon>
        <taxon>Alphaproteobacteria</taxon>
        <taxon>Sphingomonadales</taxon>
        <taxon>Sphingomonadaceae</taxon>
        <taxon>Sphingomonas</taxon>
    </lineage>
</organism>
<comment type="caution">
    <text evidence="2">The sequence shown here is derived from an EMBL/GenBank/DDBJ whole genome shotgun (WGS) entry which is preliminary data.</text>
</comment>
<dbReference type="Proteomes" id="UP000244189">
    <property type="component" value="Unassembled WGS sequence"/>
</dbReference>
<accession>A0A2T5GHS1</accession>
<feature type="chain" id="PRO_5015694212" evidence="1">
    <location>
        <begin position="19"/>
        <end position="127"/>
    </location>
</feature>
<reference evidence="2 3" key="1">
    <citation type="submission" date="2018-04" db="EMBL/GenBank/DDBJ databases">
        <title>Genomic Encyclopedia of Type Strains, Phase III (KMG-III): the genomes of soil and plant-associated and newly described type strains.</title>
        <authorList>
            <person name="Whitman W."/>
        </authorList>
    </citation>
    <scope>NUCLEOTIDE SEQUENCE [LARGE SCALE GENOMIC DNA]</scope>
    <source>
        <strain evidence="2 3">MA101b</strain>
    </source>
</reference>
<name>A0A2T5GHS1_9SPHN</name>
<feature type="signal peptide" evidence="1">
    <location>
        <begin position="1"/>
        <end position="18"/>
    </location>
</feature>
<evidence type="ECO:0000313" key="2">
    <source>
        <dbReference type="EMBL" id="PTQ58869.1"/>
    </source>
</evidence>
<proteinExistence type="predicted"/>
<sequence>MRAASFAAMMICSGCSNACQNTVVSRSPSPDGTRVAVLFQRDCGATTGFSTQISILDANDKPSGGGNAFVADDDHGAARAGDWEGSWAEMKWLSPERLRIRYATKSRVFRQKGSVSGVSISYQIVGS</sequence>
<dbReference type="AlphaFoldDB" id="A0A2T5GHS1"/>
<keyword evidence="3" id="KW-1185">Reference proteome</keyword>